<keyword evidence="17" id="KW-0175">Coiled coil</keyword>
<feature type="coiled-coil region" evidence="17">
    <location>
        <begin position="234"/>
        <end position="261"/>
    </location>
</feature>
<keyword evidence="14 16" id="KW-0141">cGMP biosynthesis</keyword>
<evidence type="ECO:0000256" key="1">
    <source>
        <dbReference type="ARBA" id="ARBA00001436"/>
    </source>
</evidence>
<dbReference type="EC" id="4.6.1.2" evidence="4 16"/>
<evidence type="ECO:0000256" key="6">
    <source>
        <dbReference type="ARBA" id="ARBA00022692"/>
    </source>
</evidence>
<protein>
    <recommendedName>
        <fullName evidence="4 16">Guanylate cyclase</fullName>
        <ecNumber evidence="4 16">4.6.1.2</ecNumber>
    </recommendedName>
</protein>
<evidence type="ECO:0000256" key="13">
    <source>
        <dbReference type="ARBA" id="ARBA00023239"/>
    </source>
</evidence>
<dbReference type="Gene3D" id="3.30.70.1230">
    <property type="entry name" value="Nucleotide cyclase"/>
    <property type="match status" value="1"/>
</dbReference>
<reference evidence="22" key="1">
    <citation type="submission" date="2017-02" db="UniProtKB">
        <authorList>
            <consortium name="WormBaseParasite"/>
        </authorList>
    </citation>
    <scope>IDENTIFICATION</scope>
</reference>
<keyword evidence="7" id="KW-0732">Signal</keyword>
<evidence type="ECO:0000256" key="14">
    <source>
        <dbReference type="ARBA" id="ARBA00023293"/>
    </source>
</evidence>
<dbReference type="STRING" id="51028.A0A0N4UUL4"/>
<keyword evidence="8" id="KW-0547">Nucleotide-binding</keyword>
<dbReference type="GO" id="GO:0005886">
    <property type="term" value="C:plasma membrane"/>
    <property type="evidence" value="ECO:0007669"/>
    <property type="project" value="UniProtKB-SubCell"/>
</dbReference>
<dbReference type="PANTHER" id="PTHR11920">
    <property type="entry name" value="GUANYLYL CYCLASE"/>
    <property type="match status" value="1"/>
</dbReference>
<evidence type="ECO:0000256" key="3">
    <source>
        <dbReference type="ARBA" id="ARBA00004479"/>
    </source>
</evidence>
<evidence type="ECO:0000256" key="5">
    <source>
        <dbReference type="ARBA" id="ARBA00022475"/>
    </source>
</evidence>
<dbReference type="CDD" id="cd07302">
    <property type="entry name" value="CHD"/>
    <property type="match status" value="1"/>
</dbReference>
<dbReference type="Gene3D" id="6.10.250.780">
    <property type="match status" value="1"/>
</dbReference>
<evidence type="ECO:0000313" key="20">
    <source>
        <dbReference type="EMBL" id="VDD85654.1"/>
    </source>
</evidence>
<dbReference type="Pfam" id="PF00211">
    <property type="entry name" value="Guanylate_cyc"/>
    <property type="match status" value="1"/>
</dbReference>
<keyword evidence="6" id="KW-0812">Transmembrane</keyword>
<keyword evidence="12" id="KW-0325">Glycoprotein</keyword>
<dbReference type="AlphaFoldDB" id="A0A0N4UUL4"/>
<dbReference type="FunFam" id="3.30.70.1230:FF:000023">
    <property type="entry name" value="Guanylate cyclase"/>
    <property type="match status" value="1"/>
</dbReference>
<evidence type="ECO:0000256" key="7">
    <source>
        <dbReference type="ARBA" id="ARBA00022729"/>
    </source>
</evidence>
<evidence type="ECO:0000259" key="19">
    <source>
        <dbReference type="PROSITE" id="PS50125"/>
    </source>
</evidence>
<evidence type="ECO:0000256" key="2">
    <source>
        <dbReference type="ARBA" id="ARBA00004236"/>
    </source>
</evidence>
<dbReference type="GO" id="GO:0004383">
    <property type="term" value="F:guanylate cyclase activity"/>
    <property type="evidence" value="ECO:0007669"/>
    <property type="project" value="UniProtKB-EC"/>
</dbReference>
<reference evidence="20 21" key="2">
    <citation type="submission" date="2018-10" db="EMBL/GenBank/DDBJ databases">
        <authorList>
            <consortium name="Pathogen Informatics"/>
        </authorList>
    </citation>
    <scope>NUCLEOTIDE SEQUENCE [LARGE SCALE GENOMIC DNA]</scope>
</reference>
<dbReference type="InterPro" id="IPR050401">
    <property type="entry name" value="Cyclic_nucleotide_synthase"/>
</dbReference>
<evidence type="ECO:0000259" key="18">
    <source>
        <dbReference type="PROSITE" id="PS50011"/>
    </source>
</evidence>
<dbReference type="GO" id="GO:0004016">
    <property type="term" value="F:adenylate cyclase activity"/>
    <property type="evidence" value="ECO:0007669"/>
    <property type="project" value="TreeGrafter"/>
</dbReference>
<dbReference type="SMART" id="SM00044">
    <property type="entry name" value="CYCc"/>
    <property type="match status" value="1"/>
</dbReference>
<organism evidence="22">
    <name type="scientific">Enterobius vermicularis</name>
    <name type="common">Human pinworm</name>
    <dbReference type="NCBI Taxonomy" id="51028"/>
    <lineage>
        <taxon>Eukaryota</taxon>
        <taxon>Metazoa</taxon>
        <taxon>Ecdysozoa</taxon>
        <taxon>Nematoda</taxon>
        <taxon>Chromadorea</taxon>
        <taxon>Rhabditida</taxon>
        <taxon>Spirurina</taxon>
        <taxon>Oxyuridomorpha</taxon>
        <taxon>Oxyuroidea</taxon>
        <taxon>Oxyuridae</taxon>
        <taxon>Enterobius</taxon>
    </lineage>
</organism>
<dbReference type="InterPro" id="IPR029787">
    <property type="entry name" value="Nucleotide_cyclase"/>
</dbReference>
<dbReference type="SUPFAM" id="SSF55073">
    <property type="entry name" value="Nucleotide cyclase"/>
    <property type="match status" value="1"/>
</dbReference>
<dbReference type="GO" id="GO:0035556">
    <property type="term" value="P:intracellular signal transduction"/>
    <property type="evidence" value="ECO:0007669"/>
    <property type="project" value="InterPro"/>
</dbReference>
<keyword evidence="21" id="KW-1185">Reference proteome</keyword>
<evidence type="ECO:0000313" key="21">
    <source>
        <dbReference type="Proteomes" id="UP000274131"/>
    </source>
</evidence>
<dbReference type="WBParaSite" id="EVEC_0000108901-mRNA-1">
    <property type="protein sequence ID" value="EVEC_0000108901-mRNA-1"/>
    <property type="gene ID" value="EVEC_0000108901"/>
</dbReference>
<feature type="domain" description="Guanylate cyclase" evidence="19">
    <location>
        <begin position="293"/>
        <end position="423"/>
    </location>
</feature>
<comment type="subcellular location">
    <subcellularLocation>
        <location evidence="2">Cell membrane</location>
    </subcellularLocation>
    <subcellularLocation>
        <location evidence="3">Membrane</location>
        <topology evidence="3">Single-pass type I membrane protein</topology>
    </subcellularLocation>
</comment>
<evidence type="ECO:0000256" key="9">
    <source>
        <dbReference type="ARBA" id="ARBA00022989"/>
    </source>
</evidence>
<dbReference type="PROSITE" id="PS50011">
    <property type="entry name" value="PROTEIN_KINASE_DOM"/>
    <property type="match status" value="1"/>
</dbReference>
<feature type="domain" description="Protein kinase" evidence="18">
    <location>
        <begin position="1"/>
        <end position="296"/>
    </location>
</feature>
<dbReference type="GO" id="GO:0007635">
    <property type="term" value="P:chemosensory behavior"/>
    <property type="evidence" value="ECO:0007669"/>
    <property type="project" value="UniProtKB-ARBA"/>
</dbReference>
<evidence type="ECO:0000256" key="4">
    <source>
        <dbReference type="ARBA" id="ARBA00012202"/>
    </source>
</evidence>
<evidence type="ECO:0000256" key="17">
    <source>
        <dbReference type="SAM" id="Coils"/>
    </source>
</evidence>
<evidence type="ECO:0000256" key="15">
    <source>
        <dbReference type="RuleBase" id="RU000405"/>
    </source>
</evidence>
<sequence>MGKVMNQGDNYLMFVYFSEPVMAVKHNARPKITKNDAAVLRFVNRDNLNRFLGLCIDGPQYLSVWKYCSHGSLQNLIEAGTLNIDTFFMLSIMRGLCEVSTLTVYLAWHGNLTSSCCLLDERWQVKISEYGLHFLKRLELRPKEIRNLAYLWTAPELLRQSNNIGTKEGDIYSFAIICSEIVTKKPPFDFNEREESVEGEKCWAEDPSSRPDARNIREVLNLLGQKGNLMDHVYNMMEEHAQNLEEEVEQRTQELIEEQKKSDRLLYRMLPKQVAEKLKRGETVIPESFDAATVFFSDVVKFTELARKCTPIQVVCFLNNLYTVLDAIIEQCEVYKVESIGDGYLCVSGLPHRNGNDHAREIAEMAFKFLSQLKTFVISHLPEEKVRIRIGIHTGPVVAGVIGQAMPRYCLFGDTVNTASRMESNGEPDKIHISSETNRYLTQVIGGYQTECRGDIIIKGKGVMKTFWLIPPDLEVEKKESNTT</sequence>
<dbReference type="PANTHER" id="PTHR11920:SF495">
    <property type="entry name" value="RECEPTOR-TYPE GUANYLATE CYCLASE GCY-7"/>
    <property type="match status" value="1"/>
</dbReference>
<dbReference type="InterPro" id="IPR011645">
    <property type="entry name" value="HNOB_dom_associated"/>
</dbReference>
<evidence type="ECO:0000313" key="22">
    <source>
        <dbReference type="WBParaSite" id="EVEC_0000108901-mRNA-1"/>
    </source>
</evidence>
<accession>A0A0N4UUL4</accession>
<dbReference type="GO" id="GO:0005524">
    <property type="term" value="F:ATP binding"/>
    <property type="evidence" value="ECO:0007669"/>
    <property type="project" value="InterPro"/>
</dbReference>
<dbReference type="Gene3D" id="1.10.510.10">
    <property type="entry name" value="Transferase(Phosphotransferase) domain 1"/>
    <property type="match status" value="1"/>
</dbReference>
<keyword evidence="9" id="KW-1133">Transmembrane helix</keyword>
<dbReference type="InterPro" id="IPR001245">
    <property type="entry name" value="Ser-Thr/Tyr_kinase_cat_dom"/>
</dbReference>
<dbReference type="InterPro" id="IPR011009">
    <property type="entry name" value="Kinase-like_dom_sf"/>
</dbReference>
<dbReference type="Pfam" id="PF07714">
    <property type="entry name" value="PK_Tyr_Ser-Thr"/>
    <property type="match status" value="1"/>
</dbReference>
<evidence type="ECO:0000256" key="11">
    <source>
        <dbReference type="ARBA" id="ARBA00023170"/>
    </source>
</evidence>
<dbReference type="Proteomes" id="UP000274131">
    <property type="component" value="Unassembled WGS sequence"/>
</dbReference>
<keyword evidence="11" id="KW-0675">Receptor</keyword>
<dbReference type="PROSITE" id="PS00452">
    <property type="entry name" value="GUANYLATE_CYCLASE_1"/>
    <property type="match status" value="1"/>
</dbReference>
<evidence type="ECO:0000256" key="16">
    <source>
        <dbReference type="RuleBase" id="RU003431"/>
    </source>
</evidence>
<dbReference type="InterPro" id="IPR001054">
    <property type="entry name" value="A/G_cyclase"/>
</dbReference>
<dbReference type="EMBL" id="UXUI01007138">
    <property type="protein sequence ID" value="VDD85654.1"/>
    <property type="molecule type" value="Genomic_DNA"/>
</dbReference>
<dbReference type="GO" id="GO:0006935">
    <property type="term" value="P:chemotaxis"/>
    <property type="evidence" value="ECO:0007669"/>
    <property type="project" value="UniProtKB-ARBA"/>
</dbReference>
<keyword evidence="10" id="KW-0472">Membrane</keyword>
<dbReference type="Pfam" id="PF07701">
    <property type="entry name" value="HNOBA"/>
    <property type="match status" value="1"/>
</dbReference>
<gene>
    <name evidence="20" type="ORF">EVEC_LOCUS797</name>
</gene>
<evidence type="ECO:0000256" key="10">
    <source>
        <dbReference type="ARBA" id="ARBA00023136"/>
    </source>
</evidence>
<keyword evidence="5" id="KW-1003">Cell membrane</keyword>
<name>A0A0N4UUL4_ENTVE</name>
<dbReference type="OrthoDB" id="302535at2759"/>
<proteinExistence type="inferred from homology"/>
<dbReference type="PROSITE" id="PS50125">
    <property type="entry name" value="GUANYLATE_CYCLASE_2"/>
    <property type="match status" value="1"/>
</dbReference>
<dbReference type="GO" id="GO:0001653">
    <property type="term" value="F:peptide receptor activity"/>
    <property type="evidence" value="ECO:0007669"/>
    <property type="project" value="TreeGrafter"/>
</dbReference>
<dbReference type="GO" id="GO:0007168">
    <property type="term" value="P:receptor guanylyl cyclase signaling pathway"/>
    <property type="evidence" value="ECO:0007669"/>
    <property type="project" value="TreeGrafter"/>
</dbReference>
<dbReference type="InterPro" id="IPR018297">
    <property type="entry name" value="A/G_cyclase_CS"/>
</dbReference>
<evidence type="ECO:0000256" key="12">
    <source>
        <dbReference type="ARBA" id="ARBA00023180"/>
    </source>
</evidence>
<evidence type="ECO:0000256" key="8">
    <source>
        <dbReference type="ARBA" id="ARBA00022741"/>
    </source>
</evidence>
<comment type="catalytic activity">
    <reaction evidence="1 16">
        <text>GTP = 3',5'-cyclic GMP + diphosphate</text>
        <dbReference type="Rhea" id="RHEA:13665"/>
        <dbReference type="ChEBI" id="CHEBI:33019"/>
        <dbReference type="ChEBI" id="CHEBI:37565"/>
        <dbReference type="ChEBI" id="CHEBI:57746"/>
        <dbReference type="EC" id="4.6.1.2"/>
    </reaction>
</comment>
<comment type="similarity">
    <text evidence="15">Belongs to the adenylyl cyclase class-4/guanylyl cyclase family.</text>
</comment>
<dbReference type="InterPro" id="IPR000719">
    <property type="entry name" value="Prot_kinase_dom"/>
</dbReference>
<dbReference type="GO" id="GO:0004672">
    <property type="term" value="F:protein kinase activity"/>
    <property type="evidence" value="ECO:0007669"/>
    <property type="project" value="InterPro"/>
</dbReference>
<keyword evidence="13 15" id="KW-0456">Lyase</keyword>
<dbReference type="SUPFAM" id="SSF56112">
    <property type="entry name" value="Protein kinase-like (PK-like)"/>
    <property type="match status" value="1"/>
</dbReference>